<comment type="caution">
    <text evidence="2">The sequence shown here is derived from an EMBL/GenBank/DDBJ whole genome shotgun (WGS) entry which is preliminary data.</text>
</comment>
<dbReference type="Proteomes" id="UP000824160">
    <property type="component" value="Unassembled WGS sequence"/>
</dbReference>
<keyword evidence="1" id="KW-0812">Transmembrane</keyword>
<protein>
    <recommendedName>
        <fullName evidence="4">DUF4179 domain-containing protein</fullName>
    </recommendedName>
</protein>
<evidence type="ECO:0000313" key="3">
    <source>
        <dbReference type="Proteomes" id="UP000824160"/>
    </source>
</evidence>
<accession>A0A9D1H838</accession>
<dbReference type="EMBL" id="DVLW01000109">
    <property type="protein sequence ID" value="HIT94339.1"/>
    <property type="molecule type" value="Genomic_DNA"/>
</dbReference>
<dbReference type="AlphaFoldDB" id="A0A9D1H838"/>
<name>A0A9D1H838_9FIRM</name>
<feature type="transmembrane region" description="Helical" evidence="1">
    <location>
        <begin position="41"/>
        <end position="62"/>
    </location>
</feature>
<evidence type="ECO:0000256" key="1">
    <source>
        <dbReference type="SAM" id="Phobius"/>
    </source>
</evidence>
<evidence type="ECO:0008006" key="4">
    <source>
        <dbReference type="Google" id="ProtNLM"/>
    </source>
</evidence>
<sequence length="356" mass="39738">MEYNRLKTAVTDIRMPEDMQTRILNNVQIQSRRKFPIRTGFWKRPAVIIVEAALFIGLAIPVCVGASETISQIMHRVSPSIARFFQLVQESCTDNDIKMEVISSHIDGDTVSFYITMQDLTGGRIDGTIDLNDSYFIDVPYDTSAYCQPLGYDTETSTATFMVNLTRMDGKPITDRKVTFTVTEFLSRKTTYDGIEIPVDLTTIPTSPETQLVHYTGAGGMGAKDAVHHDKMIEALVPDSPDPDFPVSGIDLTGIGFVDGTLHIQTRVTDPLSNGNHGYFYLIDGDGSQINYDASYTFQQDTAGVRTDYTDHLFNVTPEQLVNCKLYGNFYTAALLTRGYWSVTFNLETEQSQNNS</sequence>
<keyword evidence="1" id="KW-1133">Transmembrane helix</keyword>
<proteinExistence type="predicted"/>
<reference evidence="2" key="1">
    <citation type="submission" date="2020-10" db="EMBL/GenBank/DDBJ databases">
        <authorList>
            <person name="Gilroy R."/>
        </authorList>
    </citation>
    <scope>NUCLEOTIDE SEQUENCE</scope>
    <source>
        <strain evidence="2">ChiBcec7-5410</strain>
    </source>
</reference>
<evidence type="ECO:0000313" key="2">
    <source>
        <dbReference type="EMBL" id="HIT94339.1"/>
    </source>
</evidence>
<reference evidence="2" key="2">
    <citation type="journal article" date="2021" name="PeerJ">
        <title>Extensive microbial diversity within the chicken gut microbiome revealed by metagenomics and culture.</title>
        <authorList>
            <person name="Gilroy R."/>
            <person name="Ravi A."/>
            <person name="Getino M."/>
            <person name="Pursley I."/>
            <person name="Horton D.L."/>
            <person name="Alikhan N.F."/>
            <person name="Baker D."/>
            <person name="Gharbi K."/>
            <person name="Hall N."/>
            <person name="Watson M."/>
            <person name="Adriaenssens E.M."/>
            <person name="Foster-Nyarko E."/>
            <person name="Jarju S."/>
            <person name="Secka A."/>
            <person name="Antonio M."/>
            <person name="Oren A."/>
            <person name="Chaudhuri R.R."/>
            <person name="La Ragione R."/>
            <person name="Hildebrand F."/>
            <person name="Pallen M.J."/>
        </authorList>
    </citation>
    <scope>NUCLEOTIDE SEQUENCE</scope>
    <source>
        <strain evidence="2">ChiBcec7-5410</strain>
    </source>
</reference>
<organism evidence="2 3">
    <name type="scientific">Candidatus Faecivivens stercoripullorum</name>
    <dbReference type="NCBI Taxonomy" id="2840805"/>
    <lineage>
        <taxon>Bacteria</taxon>
        <taxon>Bacillati</taxon>
        <taxon>Bacillota</taxon>
        <taxon>Clostridia</taxon>
        <taxon>Eubacteriales</taxon>
        <taxon>Oscillospiraceae</taxon>
        <taxon>Oscillospiraceae incertae sedis</taxon>
        <taxon>Candidatus Faecivivens</taxon>
    </lineage>
</organism>
<gene>
    <name evidence="2" type="ORF">IAC43_04080</name>
</gene>
<keyword evidence="1" id="KW-0472">Membrane</keyword>